<comment type="caution">
    <text evidence="1">The sequence shown here is derived from an EMBL/GenBank/DDBJ whole genome shotgun (WGS) entry which is preliminary data.</text>
</comment>
<name>A0AAV4U8W0_CAEEX</name>
<dbReference type="AlphaFoldDB" id="A0AAV4U8W0"/>
<evidence type="ECO:0000313" key="1">
    <source>
        <dbReference type="EMBL" id="GIY54140.1"/>
    </source>
</evidence>
<dbReference type="EMBL" id="BPLR01012474">
    <property type="protein sequence ID" value="GIY54140.1"/>
    <property type="molecule type" value="Genomic_DNA"/>
</dbReference>
<reference evidence="1 2" key="1">
    <citation type="submission" date="2021-06" db="EMBL/GenBank/DDBJ databases">
        <title>Caerostris extrusa draft genome.</title>
        <authorList>
            <person name="Kono N."/>
            <person name="Arakawa K."/>
        </authorList>
    </citation>
    <scope>NUCLEOTIDE SEQUENCE [LARGE SCALE GENOMIC DNA]</scope>
</reference>
<gene>
    <name evidence="1" type="ORF">CEXT_742751</name>
</gene>
<sequence>MDCSFEGNVTIQNAHYLVECRKDVEILILEGMEALKHLAQDVQNEMKSNVFKRAISMFADWTKCLKTEGNWRKSGRELHAMLEIVLYIIKISLNCRERINFKTQMDLMSTLKS</sequence>
<organism evidence="1 2">
    <name type="scientific">Caerostris extrusa</name>
    <name type="common">Bark spider</name>
    <name type="synonym">Caerostris bankana</name>
    <dbReference type="NCBI Taxonomy" id="172846"/>
    <lineage>
        <taxon>Eukaryota</taxon>
        <taxon>Metazoa</taxon>
        <taxon>Ecdysozoa</taxon>
        <taxon>Arthropoda</taxon>
        <taxon>Chelicerata</taxon>
        <taxon>Arachnida</taxon>
        <taxon>Araneae</taxon>
        <taxon>Araneomorphae</taxon>
        <taxon>Entelegynae</taxon>
        <taxon>Araneoidea</taxon>
        <taxon>Araneidae</taxon>
        <taxon>Caerostris</taxon>
    </lineage>
</organism>
<accession>A0AAV4U8W0</accession>
<dbReference type="Proteomes" id="UP001054945">
    <property type="component" value="Unassembled WGS sequence"/>
</dbReference>
<evidence type="ECO:0000313" key="2">
    <source>
        <dbReference type="Proteomes" id="UP001054945"/>
    </source>
</evidence>
<protein>
    <submittedName>
        <fullName evidence="1">Uncharacterized protein</fullName>
    </submittedName>
</protein>
<proteinExistence type="predicted"/>
<keyword evidence="2" id="KW-1185">Reference proteome</keyword>